<dbReference type="InterPro" id="IPR025668">
    <property type="entry name" value="Tnp_DDE_dom"/>
</dbReference>
<evidence type="ECO:0000313" key="3">
    <source>
        <dbReference type="Proteomes" id="UP000016630"/>
    </source>
</evidence>
<dbReference type="AlphaFoldDB" id="A0A0E2LP98"/>
<feature type="domain" description="Transposase DDE" evidence="1">
    <location>
        <begin position="2"/>
        <end position="49"/>
    </location>
</feature>
<gene>
    <name evidence="2" type="ORF">HMPREF1555_01718</name>
</gene>
<organism evidence="2 3">
    <name type="scientific">Porphyromonas gingivalis F0570</name>
    <dbReference type="NCBI Taxonomy" id="1227271"/>
    <lineage>
        <taxon>Bacteria</taxon>
        <taxon>Pseudomonadati</taxon>
        <taxon>Bacteroidota</taxon>
        <taxon>Bacteroidia</taxon>
        <taxon>Bacteroidales</taxon>
        <taxon>Porphyromonadaceae</taxon>
        <taxon>Porphyromonas</taxon>
    </lineage>
</organism>
<dbReference type="Proteomes" id="UP000016630">
    <property type="component" value="Unassembled WGS sequence"/>
</dbReference>
<dbReference type="EMBL" id="AWUW01000124">
    <property type="protein sequence ID" value="ERJ64822.1"/>
    <property type="molecule type" value="Genomic_DNA"/>
</dbReference>
<reference evidence="2 3" key="1">
    <citation type="submission" date="2013-06" db="EMBL/GenBank/DDBJ databases">
        <authorList>
            <person name="Weinstock G."/>
            <person name="Sodergren E."/>
            <person name="Lobos E.A."/>
            <person name="Fulton L."/>
            <person name="Fulton R."/>
            <person name="Courtney L."/>
            <person name="Fronick C."/>
            <person name="O'Laughlin M."/>
            <person name="Godfrey J."/>
            <person name="Wilson R.M."/>
            <person name="Miner T."/>
            <person name="Farmer C."/>
            <person name="Delehaunty K."/>
            <person name="Cordes M."/>
            <person name="Minx P."/>
            <person name="Tomlinson C."/>
            <person name="Chen J."/>
            <person name="Wollam A."/>
            <person name="Pepin K.H."/>
            <person name="Bhonagiri V."/>
            <person name="Zhang X."/>
            <person name="Warren W."/>
            <person name="Mitreva M."/>
            <person name="Mardis E.R."/>
            <person name="Wilson R.K."/>
        </authorList>
    </citation>
    <scope>NUCLEOTIDE SEQUENCE [LARGE SCALE GENOMIC DNA]</scope>
    <source>
        <strain evidence="2 3">F0570</strain>
    </source>
</reference>
<accession>A0A0E2LP98</accession>
<comment type="caution">
    <text evidence="2">The sequence shown here is derived from an EMBL/GenBank/DDBJ whole genome shotgun (WGS) entry which is preliminary data.</text>
</comment>
<protein>
    <recommendedName>
        <fullName evidence="1">Transposase DDE domain-containing protein</fullName>
    </recommendedName>
</protein>
<evidence type="ECO:0000259" key="1">
    <source>
        <dbReference type="Pfam" id="PF13751"/>
    </source>
</evidence>
<sequence>MHRKRRCIEPEAIFGQLKANMGYRRFRHMGPEWVKMDFAFPAMAFNPKKPGVKLAQKAKNTSERHINPQS</sequence>
<evidence type="ECO:0000313" key="2">
    <source>
        <dbReference type="EMBL" id="ERJ64822.1"/>
    </source>
</evidence>
<name>A0A0E2LP98_PORGN</name>
<dbReference type="PATRIC" id="fig|1227271.3.peg.1490"/>
<dbReference type="Pfam" id="PF13751">
    <property type="entry name" value="DDE_Tnp_1_6"/>
    <property type="match status" value="1"/>
</dbReference>
<dbReference type="HOGENOM" id="CLU_203250_0_0_10"/>
<proteinExistence type="predicted"/>